<accession>A0A9P0GFN7</accession>
<dbReference type="InterPro" id="IPR004162">
    <property type="entry name" value="SINA-like_animal"/>
</dbReference>
<name>A0A9P0GFN7_9CUCU</name>
<reference evidence="6" key="1">
    <citation type="submission" date="2022-01" db="EMBL/GenBank/DDBJ databases">
        <authorList>
            <person name="King R."/>
        </authorList>
    </citation>
    <scope>NUCLEOTIDE SEQUENCE</scope>
</reference>
<dbReference type="Pfam" id="PF21362">
    <property type="entry name" value="Sina_RING"/>
    <property type="match status" value="1"/>
</dbReference>
<dbReference type="GO" id="GO:0008270">
    <property type="term" value="F:zinc ion binding"/>
    <property type="evidence" value="ECO:0007669"/>
    <property type="project" value="UniProtKB-KW"/>
</dbReference>
<dbReference type="PANTHER" id="PTHR45877:SF2">
    <property type="entry name" value="E3 UBIQUITIN-PROTEIN LIGASE SINA-RELATED"/>
    <property type="match status" value="1"/>
</dbReference>
<dbReference type="GO" id="GO:0061630">
    <property type="term" value="F:ubiquitin protein ligase activity"/>
    <property type="evidence" value="ECO:0007669"/>
    <property type="project" value="TreeGrafter"/>
</dbReference>
<keyword evidence="3" id="KW-0862">Zinc</keyword>
<proteinExistence type="predicted"/>
<dbReference type="EMBL" id="OV651818">
    <property type="protein sequence ID" value="CAH1111829.1"/>
    <property type="molecule type" value="Genomic_DNA"/>
</dbReference>
<dbReference type="Gene3D" id="3.30.40.10">
    <property type="entry name" value="Zinc/RING finger domain, C3HC4 (zinc finger)"/>
    <property type="match status" value="1"/>
</dbReference>
<protein>
    <recommendedName>
        <fullName evidence="5">RING-type domain-containing protein</fullName>
    </recommendedName>
</protein>
<organism evidence="6 7">
    <name type="scientific">Psylliodes chrysocephalus</name>
    <dbReference type="NCBI Taxonomy" id="3402493"/>
    <lineage>
        <taxon>Eukaryota</taxon>
        <taxon>Metazoa</taxon>
        <taxon>Ecdysozoa</taxon>
        <taxon>Arthropoda</taxon>
        <taxon>Hexapoda</taxon>
        <taxon>Insecta</taxon>
        <taxon>Pterygota</taxon>
        <taxon>Neoptera</taxon>
        <taxon>Endopterygota</taxon>
        <taxon>Coleoptera</taxon>
        <taxon>Polyphaga</taxon>
        <taxon>Cucujiformia</taxon>
        <taxon>Chrysomeloidea</taxon>
        <taxon>Chrysomelidae</taxon>
        <taxon>Galerucinae</taxon>
        <taxon>Alticini</taxon>
        <taxon>Psylliodes</taxon>
    </lineage>
</organism>
<dbReference type="GO" id="GO:0005737">
    <property type="term" value="C:cytoplasm"/>
    <property type="evidence" value="ECO:0007669"/>
    <property type="project" value="TreeGrafter"/>
</dbReference>
<dbReference type="AlphaFoldDB" id="A0A9P0GFN7"/>
<dbReference type="InterPro" id="IPR049548">
    <property type="entry name" value="Sina-like_RING"/>
</dbReference>
<evidence type="ECO:0000259" key="5">
    <source>
        <dbReference type="PROSITE" id="PS50089"/>
    </source>
</evidence>
<evidence type="ECO:0000256" key="2">
    <source>
        <dbReference type="ARBA" id="ARBA00022771"/>
    </source>
</evidence>
<dbReference type="Proteomes" id="UP001153636">
    <property type="component" value="Chromosome 6"/>
</dbReference>
<dbReference type="PROSITE" id="PS50089">
    <property type="entry name" value="ZF_RING_2"/>
    <property type="match status" value="1"/>
</dbReference>
<keyword evidence="7" id="KW-1185">Reference proteome</keyword>
<dbReference type="InterPro" id="IPR013083">
    <property type="entry name" value="Znf_RING/FYVE/PHD"/>
</dbReference>
<dbReference type="GO" id="GO:0031624">
    <property type="term" value="F:ubiquitin conjugating enzyme binding"/>
    <property type="evidence" value="ECO:0007669"/>
    <property type="project" value="TreeGrafter"/>
</dbReference>
<gene>
    <name evidence="6" type="ORF">PSYICH_LOCUS11943</name>
</gene>
<feature type="domain" description="RING-type" evidence="5">
    <location>
        <begin position="315"/>
        <end position="350"/>
    </location>
</feature>
<evidence type="ECO:0000256" key="3">
    <source>
        <dbReference type="ARBA" id="ARBA00022833"/>
    </source>
</evidence>
<evidence type="ECO:0000256" key="4">
    <source>
        <dbReference type="PROSITE-ProRule" id="PRU00175"/>
    </source>
</evidence>
<evidence type="ECO:0000256" key="1">
    <source>
        <dbReference type="ARBA" id="ARBA00022723"/>
    </source>
</evidence>
<sequence length="398" mass="46835">MQKHISATTLALLKCDLCHGYLSVPPISSYKEKNACGRCNPEWERNTIYEQLAKYMEFPCMFCDERYPWGMVQNHEKKCKANRFLCPPKKENLYKINVFKSQQGEFHKDCQRIIRCPFELCLMTFDIRDIVHHFNKHHKEYVFTNTVEANKIFKEEKVWNFNSDTQVCVIIFNTIPFLLFIHNDCNFNDSTGDILYYNYYFSVFTFCLEGCSNINYSVSLQSSSSDIIPCTTKKKNQTIQTFNDKIHSVNFLRGDLFKLNSFDFMTTKISQIERIENLVLRYDIKMVDNNLLIIPEKNKESIVFDLIGIEKHFECPICKEYMSPPIYNCNIGHSICRICREKLSICPYCQAIIGYSRNFILEDILETLFLKCHNECKGCNFTGRVQDIKLHELACNYN</sequence>
<evidence type="ECO:0000313" key="7">
    <source>
        <dbReference type="Proteomes" id="UP001153636"/>
    </source>
</evidence>
<keyword evidence="2 4" id="KW-0863">Zinc-finger</keyword>
<dbReference type="OrthoDB" id="4788989at2759"/>
<keyword evidence="1" id="KW-0479">Metal-binding</keyword>
<dbReference type="GO" id="GO:0043161">
    <property type="term" value="P:proteasome-mediated ubiquitin-dependent protein catabolic process"/>
    <property type="evidence" value="ECO:0007669"/>
    <property type="project" value="TreeGrafter"/>
</dbReference>
<dbReference type="PANTHER" id="PTHR45877">
    <property type="entry name" value="E3 UBIQUITIN-PROTEIN LIGASE SIAH2"/>
    <property type="match status" value="1"/>
</dbReference>
<dbReference type="SUPFAM" id="SSF57850">
    <property type="entry name" value="RING/U-box"/>
    <property type="match status" value="1"/>
</dbReference>
<evidence type="ECO:0000313" key="6">
    <source>
        <dbReference type="EMBL" id="CAH1111829.1"/>
    </source>
</evidence>
<dbReference type="InterPro" id="IPR001841">
    <property type="entry name" value="Znf_RING"/>
</dbReference>